<feature type="domain" description="Response regulatory" evidence="5">
    <location>
        <begin position="113"/>
        <end position="273"/>
    </location>
</feature>
<reference evidence="6" key="1">
    <citation type="submission" date="2022-07" db="EMBL/GenBank/DDBJ databases">
        <title>Phylogenomic reconstructions and comparative analyses of Kickxellomycotina fungi.</title>
        <authorList>
            <person name="Reynolds N.K."/>
            <person name="Stajich J.E."/>
            <person name="Barry K."/>
            <person name="Grigoriev I.V."/>
            <person name="Crous P."/>
            <person name="Smith M.E."/>
        </authorList>
    </citation>
    <scope>NUCLEOTIDE SEQUENCE</scope>
    <source>
        <strain evidence="6">RSA 861</strain>
    </source>
</reference>
<comment type="caution">
    <text evidence="6">The sequence shown here is derived from an EMBL/GenBank/DDBJ whole genome shotgun (WGS) entry which is preliminary data.</text>
</comment>
<dbReference type="Gene3D" id="3.40.50.2300">
    <property type="match status" value="1"/>
</dbReference>
<keyword evidence="1 3" id="KW-0597">Phosphoprotein</keyword>
<organism evidence="6 7">
    <name type="scientific">Tieghemiomyces parasiticus</name>
    <dbReference type="NCBI Taxonomy" id="78921"/>
    <lineage>
        <taxon>Eukaryota</taxon>
        <taxon>Fungi</taxon>
        <taxon>Fungi incertae sedis</taxon>
        <taxon>Zoopagomycota</taxon>
        <taxon>Kickxellomycotina</taxon>
        <taxon>Dimargaritomycetes</taxon>
        <taxon>Dimargaritales</taxon>
        <taxon>Dimargaritaceae</taxon>
        <taxon>Tieghemiomyces</taxon>
    </lineage>
</organism>
<dbReference type="EMBL" id="JANBPT010000938">
    <property type="protein sequence ID" value="KAJ1911380.1"/>
    <property type="molecule type" value="Genomic_DNA"/>
</dbReference>
<dbReference type="CDD" id="cd17546">
    <property type="entry name" value="REC_hyHK_CKI1_RcsC-like"/>
    <property type="match status" value="1"/>
</dbReference>
<dbReference type="PROSITE" id="PS50110">
    <property type="entry name" value="RESPONSE_REGULATORY"/>
    <property type="match status" value="1"/>
</dbReference>
<proteinExistence type="predicted"/>
<evidence type="ECO:0000256" key="1">
    <source>
        <dbReference type="ARBA" id="ARBA00022553"/>
    </source>
</evidence>
<dbReference type="GO" id="GO:0000160">
    <property type="term" value="P:phosphorelay signal transduction system"/>
    <property type="evidence" value="ECO:0007669"/>
    <property type="project" value="UniProtKB-KW"/>
</dbReference>
<dbReference type="InterPro" id="IPR001789">
    <property type="entry name" value="Sig_transdc_resp-reg_receiver"/>
</dbReference>
<gene>
    <name evidence="6" type="primary">SRR1_3</name>
    <name evidence="6" type="ORF">IWQ60_010164</name>
</gene>
<dbReference type="OrthoDB" id="21225at2759"/>
<dbReference type="SUPFAM" id="SSF52172">
    <property type="entry name" value="CheY-like"/>
    <property type="match status" value="1"/>
</dbReference>
<dbReference type="PANTHER" id="PTHR45339:SF1">
    <property type="entry name" value="HYBRID SIGNAL TRANSDUCTION HISTIDINE KINASE J"/>
    <property type="match status" value="1"/>
</dbReference>
<evidence type="ECO:0000313" key="7">
    <source>
        <dbReference type="Proteomes" id="UP001150569"/>
    </source>
</evidence>
<feature type="region of interest" description="Disordered" evidence="4">
    <location>
        <begin position="196"/>
        <end position="216"/>
    </location>
</feature>
<keyword evidence="7" id="KW-1185">Reference proteome</keyword>
<evidence type="ECO:0000256" key="2">
    <source>
        <dbReference type="ARBA" id="ARBA00023012"/>
    </source>
</evidence>
<feature type="compositionally biased region" description="Low complexity" evidence="4">
    <location>
        <begin position="197"/>
        <end position="208"/>
    </location>
</feature>
<dbReference type="Proteomes" id="UP001150569">
    <property type="component" value="Unassembled WGS sequence"/>
</dbReference>
<feature type="modified residue" description="4-aspartylphosphate" evidence="3">
    <location>
        <position position="166"/>
    </location>
</feature>
<accession>A0A9W7ZRL1</accession>
<sequence length="293" mass="31244">MVHIRSLSDSALTYTTGRRPPPTASPASSFRVTTSDLCLMLRDDNQSVHLTTLSAPSLAAASLSPRALHSTHNSPSMAANTNGGGGSANGTSSPITLAQQLRDLSTTRQQPLRILTADDNQIHHRILSRMLRKYFADLLEDVDFVDSGFEALEALSRRPYDLVLLDIDMPGLSGVETAERIRAGCIAKRSHDKDHQSSLTSQISVSSADDTDSDADTPSAVGILPVNCTIPIIAVTSSDQAHQRRRYSEIGINDCVSKPVRVDDLRRAISSVALPELATLPPGAPVATAAASN</sequence>
<evidence type="ECO:0000313" key="6">
    <source>
        <dbReference type="EMBL" id="KAJ1911380.1"/>
    </source>
</evidence>
<dbReference type="Pfam" id="PF00072">
    <property type="entry name" value="Response_reg"/>
    <property type="match status" value="1"/>
</dbReference>
<evidence type="ECO:0000256" key="4">
    <source>
        <dbReference type="SAM" id="MobiDB-lite"/>
    </source>
</evidence>
<dbReference type="InterPro" id="IPR011006">
    <property type="entry name" value="CheY-like_superfamily"/>
</dbReference>
<dbReference type="AlphaFoldDB" id="A0A9W7ZRL1"/>
<feature type="region of interest" description="Disordered" evidence="4">
    <location>
        <begin position="1"/>
        <end position="29"/>
    </location>
</feature>
<feature type="region of interest" description="Disordered" evidence="4">
    <location>
        <begin position="64"/>
        <end position="93"/>
    </location>
</feature>
<protein>
    <submittedName>
        <fullName evidence="6">Sensitivity to red-light reduced protein</fullName>
    </submittedName>
</protein>
<evidence type="ECO:0000256" key="3">
    <source>
        <dbReference type="PROSITE-ProRule" id="PRU00169"/>
    </source>
</evidence>
<dbReference type="SMART" id="SM00448">
    <property type="entry name" value="REC"/>
    <property type="match status" value="1"/>
</dbReference>
<keyword evidence="2" id="KW-0902">Two-component regulatory system</keyword>
<dbReference type="PANTHER" id="PTHR45339">
    <property type="entry name" value="HYBRID SIGNAL TRANSDUCTION HISTIDINE KINASE J"/>
    <property type="match status" value="1"/>
</dbReference>
<evidence type="ECO:0000259" key="5">
    <source>
        <dbReference type="PROSITE" id="PS50110"/>
    </source>
</evidence>
<name>A0A9W7ZRL1_9FUNG</name>